<accession>A0A2T0PW81</accession>
<proteinExistence type="predicted"/>
<sequence>MRPVAGGPDPDSDPPDSGAVRRAERERYGGGRAGR</sequence>
<protein>
    <submittedName>
        <fullName evidence="2">Uncharacterized protein</fullName>
    </submittedName>
</protein>
<feature type="region of interest" description="Disordered" evidence="1">
    <location>
        <begin position="1"/>
        <end position="35"/>
    </location>
</feature>
<comment type="caution">
    <text evidence="2">The sequence shown here is derived from an EMBL/GenBank/DDBJ whole genome shotgun (WGS) entry which is preliminary data.</text>
</comment>
<gene>
    <name evidence="2" type="ORF">CLV72_109406</name>
</gene>
<dbReference type="EMBL" id="PVZC01000009">
    <property type="protein sequence ID" value="PRX95792.1"/>
    <property type="molecule type" value="Genomic_DNA"/>
</dbReference>
<keyword evidence="3" id="KW-1185">Reference proteome</keyword>
<organism evidence="2 3">
    <name type="scientific">Allonocardiopsis opalescens</name>
    <dbReference type="NCBI Taxonomy" id="1144618"/>
    <lineage>
        <taxon>Bacteria</taxon>
        <taxon>Bacillati</taxon>
        <taxon>Actinomycetota</taxon>
        <taxon>Actinomycetes</taxon>
        <taxon>Streptosporangiales</taxon>
        <taxon>Allonocardiopsis</taxon>
    </lineage>
</organism>
<evidence type="ECO:0000313" key="2">
    <source>
        <dbReference type="EMBL" id="PRX95792.1"/>
    </source>
</evidence>
<evidence type="ECO:0000256" key="1">
    <source>
        <dbReference type="SAM" id="MobiDB-lite"/>
    </source>
</evidence>
<reference evidence="2 3" key="1">
    <citation type="submission" date="2018-03" db="EMBL/GenBank/DDBJ databases">
        <title>Genomic Encyclopedia of Archaeal and Bacterial Type Strains, Phase II (KMG-II): from individual species to whole genera.</title>
        <authorList>
            <person name="Goeker M."/>
        </authorList>
    </citation>
    <scope>NUCLEOTIDE SEQUENCE [LARGE SCALE GENOMIC DNA]</scope>
    <source>
        <strain evidence="2 3">DSM 45601</strain>
    </source>
</reference>
<dbReference type="AlphaFoldDB" id="A0A2T0PW81"/>
<dbReference type="Proteomes" id="UP000237846">
    <property type="component" value="Unassembled WGS sequence"/>
</dbReference>
<name>A0A2T0PW81_9ACTN</name>
<evidence type="ECO:0000313" key="3">
    <source>
        <dbReference type="Proteomes" id="UP000237846"/>
    </source>
</evidence>
<feature type="compositionally biased region" description="Basic and acidic residues" evidence="1">
    <location>
        <begin position="19"/>
        <end position="29"/>
    </location>
</feature>